<dbReference type="EMBL" id="JAXAVX010000018">
    <property type="protein sequence ID" value="MDX8153665.1"/>
    <property type="molecule type" value="Genomic_DNA"/>
</dbReference>
<keyword evidence="2" id="KW-0472">Membrane</keyword>
<feature type="region of interest" description="Disordered" evidence="1">
    <location>
        <begin position="1"/>
        <end position="24"/>
    </location>
</feature>
<evidence type="ECO:0000313" key="4">
    <source>
        <dbReference type="Proteomes" id="UP001277761"/>
    </source>
</evidence>
<reference evidence="3 4" key="1">
    <citation type="submission" date="2023-11" db="EMBL/GenBank/DDBJ databases">
        <authorList>
            <person name="Xu M."/>
            <person name="Jiang T."/>
        </authorList>
    </citation>
    <scope>NUCLEOTIDE SEQUENCE [LARGE SCALE GENOMIC DNA]</scope>
    <source>
        <strain evidence="3 4">SD</strain>
    </source>
</reference>
<evidence type="ECO:0000256" key="2">
    <source>
        <dbReference type="SAM" id="Phobius"/>
    </source>
</evidence>
<keyword evidence="4" id="KW-1185">Reference proteome</keyword>
<keyword evidence="2" id="KW-1133">Transmembrane helix</keyword>
<organism evidence="3 4">
    <name type="scientific">Patulibacter brassicae</name>
    <dbReference type="NCBI Taxonomy" id="1705717"/>
    <lineage>
        <taxon>Bacteria</taxon>
        <taxon>Bacillati</taxon>
        <taxon>Actinomycetota</taxon>
        <taxon>Thermoleophilia</taxon>
        <taxon>Solirubrobacterales</taxon>
        <taxon>Patulibacteraceae</taxon>
        <taxon>Patulibacter</taxon>
    </lineage>
</organism>
<feature type="compositionally biased region" description="Basic and acidic residues" evidence="1">
    <location>
        <begin position="64"/>
        <end position="102"/>
    </location>
</feature>
<evidence type="ECO:0000313" key="3">
    <source>
        <dbReference type="EMBL" id="MDX8153665.1"/>
    </source>
</evidence>
<dbReference type="RefSeq" id="WP_319955815.1">
    <property type="nucleotide sequence ID" value="NZ_JAXAVX010000018.1"/>
</dbReference>
<gene>
    <name evidence="3" type="ORF">SK069_18860</name>
</gene>
<dbReference type="Proteomes" id="UP001277761">
    <property type="component" value="Unassembled WGS sequence"/>
</dbReference>
<accession>A0ABU4VS94</accession>
<name>A0ABU4VS94_9ACTN</name>
<proteinExistence type="predicted"/>
<keyword evidence="2" id="KW-0812">Transmembrane</keyword>
<feature type="region of interest" description="Disordered" evidence="1">
    <location>
        <begin position="63"/>
        <end position="102"/>
    </location>
</feature>
<comment type="caution">
    <text evidence="3">The sequence shown here is derived from an EMBL/GenBank/DDBJ whole genome shotgun (WGS) entry which is preliminary data.</text>
</comment>
<feature type="transmembrane region" description="Helical" evidence="2">
    <location>
        <begin position="30"/>
        <end position="50"/>
    </location>
</feature>
<sequence>MPEDPTSAPERTAPAVADPGAERRTARRQLLGSLLVAVAIAIGAIGAVTAKLGTTSVAALEAEEDRRDAARDALEERRDAAEEAREARREAAEDARERRRGD</sequence>
<evidence type="ECO:0000256" key="1">
    <source>
        <dbReference type="SAM" id="MobiDB-lite"/>
    </source>
</evidence>
<protein>
    <submittedName>
        <fullName evidence="3">Uncharacterized protein</fullName>
    </submittedName>
</protein>